<evidence type="ECO:0000256" key="7">
    <source>
        <dbReference type="ARBA" id="ARBA00022989"/>
    </source>
</evidence>
<sequence>MALWQAFMIGILGYFGVNRTPWFFGQSGGFNGIGQPIVACTIMGVMFGKVPEGLAVGVALQAMYLGVIQPGGALPSDRGFATFIGGSLAIASGTGVEGAIALAVPLGLMGVALFQLCMTFNSYFPHLGDKAAAKGDCNGIARAQYLAQVPTFLIYVTIYTMANYLGVSFVEGMISMLPAQIIKALSIMGKILPAIGFAMLLQYIVVRGKEWMIGFFIMGFVLIIGTSFNIVSLTMFGVGVAILFVVARYGNELKGGLGNKTTTTANNGGDDYDE</sequence>
<evidence type="ECO:0000256" key="5">
    <source>
        <dbReference type="ARBA" id="ARBA00022683"/>
    </source>
</evidence>
<dbReference type="PROSITE" id="PS51106">
    <property type="entry name" value="PTS_EIIC_TYPE_4"/>
    <property type="match status" value="1"/>
</dbReference>
<keyword evidence="2" id="KW-0813">Transport</keyword>
<dbReference type="EMBL" id="VSSQ01027379">
    <property type="protein sequence ID" value="MPM76599.1"/>
    <property type="molecule type" value="Genomic_DNA"/>
</dbReference>
<protein>
    <recommendedName>
        <fullName evidence="11">N-acetylgalactosamine permease IIC component 1</fullName>
    </recommendedName>
</protein>
<name>A0A645CI42_9ZZZZ</name>
<dbReference type="InterPro" id="IPR004700">
    <property type="entry name" value="PTS_IIC_man"/>
</dbReference>
<gene>
    <name evidence="10" type="ORF">SDC9_123598</name>
</gene>
<dbReference type="GO" id="GO:0005886">
    <property type="term" value="C:plasma membrane"/>
    <property type="evidence" value="ECO:0007669"/>
    <property type="project" value="UniProtKB-SubCell"/>
</dbReference>
<evidence type="ECO:0000256" key="3">
    <source>
        <dbReference type="ARBA" id="ARBA00022475"/>
    </source>
</evidence>
<evidence type="ECO:0000256" key="9">
    <source>
        <dbReference type="SAM" id="Phobius"/>
    </source>
</evidence>
<organism evidence="10">
    <name type="scientific">bioreactor metagenome</name>
    <dbReference type="NCBI Taxonomy" id="1076179"/>
    <lineage>
        <taxon>unclassified sequences</taxon>
        <taxon>metagenomes</taxon>
        <taxon>ecological metagenomes</taxon>
    </lineage>
</organism>
<dbReference type="Pfam" id="PF03609">
    <property type="entry name" value="EII-Sor"/>
    <property type="match status" value="1"/>
</dbReference>
<keyword evidence="3" id="KW-1003">Cell membrane</keyword>
<evidence type="ECO:0000256" key="8">
    <source>
        <dbReference type="ARBA" id="ARBA00023136"/>
    </source>
</evidence>
<dbReference type="InterPro" id="IPR050303">
    <property type="entry name" value="GatZ_KbaZ_carbometab"/>
</dbReference>
<proteinExistence type="predicted"/>
<keyword evidence="8 9" id="KW-0472">Membrane</keyword>
<feature type="transmembrane region" description="Helical" evidence="9">
    <location>
        <begin position="152"/>
        <end position="170"/>
    </location>
</feature>
<keyword evidence="7 9" id="KW-1133">Transmembrane helix</keyword>
<evidence type="ECO:0008006" key="11">
    <source>
        <dbReference type="Google" id="ProtNLM"/>
    </source>
</evidence>
<accession>A0A645CI42</accession>
<feature type="transmembrane region" description="Helical" evidence="9">
    <location>
        <begin position="211"/>
        <end position="244"/>
    </location>
</feature>
<keyword evidence="6 9" id="KW-0812">Transmembrane</keyword>
<dbReference type="PANTHER" id="PTHR32502:SF8">
    <property type="entry name" value="N-ACETYLGALACTOSAMINE PERMEASE IIC COMPONENT 1"/>
    <property type="match status" value="1"/>
</dbReference>
<feature type="transmembrane region" description="Helical" evidence="9">
    <location>
        <begin position="99"/>
        <end position="124"/>
    </location>
</feature>
<dbReference type="GO" id="GO:0009401">
    <property type="term" value="P:phosphoenolpyruvate-dependent sugar phosphotransferase system"/>
    <property type="evidence" value="ECO:0007669"/>
    <property type="project" value="UniProtKB-KW"/>
</dbReference>
<dbReference type="PANTHER" id="PTHR32502">
    <property type="entry name" value="N-ACETYLGALACTOSAMINE PERMEASE II COMPONENT-RELATED"/>
    <property type="match status" value="1"/>
</dbReference>
<feature type="transmembrane region" description="Helical" evidence="9">
    <location>
        <begin position="182"/>
        <end position="205"/>
    </location>
</feature>
<reference evidence="10" key="1">
    <citation type="submission" date="2019-08" db="EMBL/GenBank/DDBJ databases">
        <authorList>
            <person name="Kucharzyk K."/>
            <person name="Murdoch R.W."/>
            <person name="Higgins S."/>
            <person name="Loffler F."/>
        </authorList>
    </citation>
    <scope>NUCLEOTIDE SEQUENCE</scope>
</reference>
<comment type="caution">
    <text evidence="10">The sequence shown here is derived from an EMBL/GenBank/DDBJ whole genome shotgun (WGS) entry which is preliminary data.</text>
</comment>
<keyword evidence="4" id="KW-0762">Sugar transport</keyword>
<evidence type="ECO:0000313" key="10">
    <source>
        <dbReference type="EMBL" id="MPM76599.1"/>
    </source>
</evidence>
<keyword evidence="5" id="KW-0598">Phosphotransferase system</keyword>
<evidence type="ECO:0000256" key="2">
    <source>
        <dbReference type="ARBA" id="ARBA00022448"/>
    </source>
</evidence>
<comment type="subcellular location">
    <subcellularLocation>
        <location evidence="1">Cell membrane</location>
        <topology evidence="1">Multi-pass membrane protein</topology>
    </subcellularLocation>
</comment>
<evidence type="ECO:0000256" key="4">
    <source>
        <dbReference type="ARBA" id="ARBA00022597"/>
    </source>
</evidence>
<evidence type="ECO:0000256" key="6">
    <source>
        <dbReference type="ARBA" id="ARBA00022692"/>
    </source>
</evidence>
<dbReference type="AlphaFoldDB" id="A0A645CI42"/>
<evidence type="ECO:0000256" key="1">
    <source>
        <dbReference type="ARBA" id="ARBA00004651"/>
    </source>
</evidence>